<comment type="caution">
    <text evidence="4">The sequence shown here is derived from an EMBL/GenBank/DDBJ whole genome shotgun (WGS) entry which is preliminary data.</text>
</comment>
<evidence type="ECO:0000313" key="4">
    <source>
        <dbReference type="EMBL" id="RNF23937.1"/>
    </source>
</evidence>
<evidence type="ECO:0000313" key="5">
    <source>
        <dbReference type="Proteomes" id="UP000284403"/>
    </source>
</evidence>
<dbReference type="GeneID" id="40316306"/>
<dbReference type="EMBL" id="MKKU01000110">
    <property type="protein sequence ID" value="RNF23937.1"/>
    <property type="molecule type" value="Genomic_DNA"/>
</dbReference>
<dbReference type="Proteomes" id="UP000284403">
    <property type="component" value="Unassembled WGS sequence"/>
</dbReference>
<dbReference type="Gene3D" id="2.130.10.10">
    <property type="entry name" value="YVTN repeat-like/Quinoprotein amine dehydrogenase"/>
    <property type="match status" value="1"/>
</dbReference>
<keyword evidence="5" id="KW-1185">Reference proteome</keyword>
<dbReference type="Gene3D" id="3.30.40.10">
    <property type="entry name" value="Zinc/RING finger domain, C3HC4 (zinc finger)"/>
    <property type="match status" value="1"/>
</dbReference>
<protein>
    <submittedName>
        <fullName evidence="4">Uncharacterized protein</fullName>
    </submittedName>
</protein>
<dbReference type="InterPro" id="IPR037590">
    <property type="entry name" value="WDR24"/>
</dbReference>
<dbReference type="OrthoDB" id="60955at2759"/>
<dbReference type="InterPro" id="IPR036322">
    <property type="entry name" value="WD40_repeat_dom_sf"/>
</dbReference>
<dbReference type="GO" id="GO:0005774">
    <property type="term" value="C:vacuolar membrane"/>
    <property type="evidence" value="ECO:0007669"/>
    <property type="project" value="TreeGrafter"/>
</dbReference>
<dbReference type="PANTHER" id="PTHR46200">
    <property type="entry name" value="GATOR COMPLEX PROTEIN WDR24"/>
    <property type="match status" value="1"/>
</dbReference>
<feature type="region of interest" description="Disordered" evidence="3">
    <location>
        <begin position="720"/>
        <end position="759"/>
    </location>
</feature>
<dbReference type="GO" id="GO:0034198">
    <property type="term" value="P:cellular response to amino acid starvation"/>
    <property type="evidence" value="ECO:0007669"/>
    <property type="project" value="TreeGrafter"/>
</dbReference>
<dbReference type="SUPFAM" id="SSF57850">
    <property type="entry name" value="RING/U-box"/>
    <property type="match status" value="1"/>
</dbReference>
<dbReference type="GO" id="GO:0005829">
    <property type="term" value="C:cytosol"/>
    <property type="evidence" value="ECO:0007669"/>
    <property type="project" value="TreeGrafter"/>
</dbReference>
<evidence type="ECO:0000256" key="3">
    <source>
        <dbReference type="SAM" id="MobiDB-lite"/>
    </source>
</evidence>
<evidence type="ECO:0000256" key="2">
    <source>
        <dbReference type="ARBA" id="ARBA00022737"/>
    </source>
</evidence>
<evidence type="ECO:0000256" key="1">
    <source>
        <dbReference type="ARBA" id="ARBA00022574"/>
    </source>
</evidence>
<feature type="compositionally biased region" description="Polar residues" evidence="3">
    <location>
        <begin position="610"/>
        <end position="620"/>
    </location>
</feature>
<dbReference type="CDD" id="cd16693">
    <property type="entry name" value="mRING-H2-C3H3C2_WDR24"/>
    <property type="match status" value="1"/>
</dbReference>
<dbReference type="InterPro" id="IPR015943">
    <property type="entry name" value="WD40/YVTN_repeat-like_dom_sf"/>
</dbReference>
<dbReference type="PANTHER" id="PTHR46200:SF1">
    <property type="entry name" value="GATOR COMPLEX PROTEIN WDR24"/>
    <property type="match status" value="1"/>
</dbReference>
<sequence length="1293" mass="139356">MMLEESLRRVAAPSPGLPPTPTPVPRSDTSVVGPRKKSDHRAQLTWKMSLGEGLICVDFLPGPSMLAIGSTKAVHLVEVTQMSRTGSAAADAPPASSVAAAAAPVSLALRPCGMFGNVAKVEALAWYPGRGEAVLAIVQLSRNVTVLFDALARKGDAYMAQQWIHNSRQRTLFSATVAGSEPLSAAVVGAASTPSTPFGAAVQEWQPAQFVEREPGRPCSMVEVVINTGFLRVERIAWDPHNPYTLALTSNATHFELWTIPVVDKRVHPPRLTLRPPAHDERSVTRGVAFSPFDPNLIIVVVEIANAGKVLVYDRRHVEVSWSMDTTGPSLSAAFHPTFSDLLAVSFRKAKTKTNSCVQFFRVVSDVIAAPAGAEANYGGEKVTYAPAPLESTDVLPPIDSIDSLSRLRWRPCGSASHAAGGEAAVDTSDGGVDATSAKLWFATTALNGHEISVWDAANGFCPIFSIRTVCQRRDLARQGVNQRESTLQELPLQEPTDCVWVNALTLVSVFKDGGVVLTSLLDEKATSKDTLFRCSTEQTTQVSEGSDVLSLSAILPTAAVVADYFGRSFAVRSTSSLLREHYTNVINAEKNELLEQLLASEKKQAVSVDTSHSASTSFSPGAARHQRESSRATPTSGVTLDTRYSPQLSHWSTQTPVRQTTFERRSAGSAASAAAAAGASPSGGRRPEFIFPFLFSLASSPSPSISLAAARVERGAVNDDVEGKGADTLRRRSPHLLSADPRHRASRNGPEIHTEHGLDWAAKTRRGSFATSSAAINEQPFGERHGLMLPIMALTKAVAVTSPVSPTHSDEANLRQMRLFTPVGRKYGGTLSMLHETQAVCVNPLPGQGVDAAAGTPTQAPPLGRRSLVRPTIDCFVLSNAMCGWAYVERPAEEDTFVLYALKWEMGYEEARRMKASRPAATEDVDRCFARMMAYNAGVCRSRERDLQRRGDGDGAGTSPMSGAGRREQPVGSADPRGRLWAAAAHAWRSHNVAVITSLVCSHLEYASLVGDLQLCAVLYLLFCLWWKQRGDSVASYPCPLFPPDEAPVRNGQSGKQSPAPATSSSPWQWRLRALQWVEQYVTRLYERKLYVPLNELLVIVPEVLGVSSPGLPRAEDVAQKLFTCVYCGTCPKSELVPQSAKAGELSCSYTTTPLTWPEASERGQAPWSSDEDSSDSFTASLVSSFSCACAGEEATEIESGNNSVVAANERGNGNGSLQPPLCSHCAQLRNAVCCRCRTTPLMTCVICEEVVEGMYMWLLSCGHGGHVHHIQEWLQVSNECPRCGIPVLHSP</sequence>
<feature type="region of interest" description="Disordered" evidence="3">
    <location>
        <begin position="1"/>
        <end position="38"/>
    </location>
</feature>
<dbReference type="SUPFAM" id="SSF50978">
    <property type="entry name" value="WD40 repeat-like"/>
    <property type="match status" value="1"/>
</dbReference>
<dbReference type="InterPro" id="IPR013083">
    <property type="entry name" value="Znf_RING/FYVE/PHD"/>
</dbReference>
<name>A0A422Q1V7_9TRYP</name>
<reference evidence="4 5" key="1">
    <citation type="journal article" date="2018" name="BMC Genomics">
        <title>Genomic comparison of Trypanosoma conorhini and Trypanosoma rangeli to Trypanosoma cruzi strains of high and low virulence.</title>
        <authorList>
            <person name="Bradwell K.R."/>
            <person name="Koparde V.N."/>
            <person name="Matveyev A.V."/>
            <person name="Serrano M.G."/>
            <person name="Alves J.M."/>
            <person name="Parikh H."/>
            <person name="Huang B."/>
            <person name="Lee V."/>
            <person name="Espinosa-Alvarez O."/>
            <person name="Ortiz P.A."/>
            <person name="Costa-Martins A.G."/>
            <person name="Teixeira M.M."/>
            <person name="Buck G.A."/>
        </authorList>
    </citation>
    <scope>NUCLEOTIDE SEQUENCE [LARGE SCALE GENOMIC DNA]</scope>
    <source>
        <strain evidence="4 5">025E</strain>
    </source>
</reference>
<feature type="compositionally biased region" description="Pro residues" evidence="3">
    <location>
        <begin position="15"/>
        <end position="24"/>
    </location>
</feature>
<keyword evidence="1" id="KW-0853">WD repeat</keyword>
<gene>
    <name evidence="4" type="ORF">Tco025E_02695</name>
</gene>
<dbReference type="GO" id="GO:1904263">
    <property type="term" value="P:positive regulation of TORC1 signaling"/>
    <property type="evidence" value="ECO:0007669"/>
    <property type="project" value="TreeGrafter"/>
</dbReference>
<organism evidence="4 5">
    <name type="scientific">Trypanosoma conorhini</name>
    <dbReference type="NCBI Taxonomy" id="83891"/>
    <lineage>
        <taxon>Eukaryota</taxon>
        <taxon>Discoba</taxon>
        <taxon>Euglenozoa</taxon>
        <taxon>Kinetoplastea</taxon>
        <taxon>Metakinetoplastina</taxon>
        <taxon>Trypanosomatida</taxon>
        <taxon>Trypanosomatidae</taxon>
        <taxon>Trypanosoma</taxon>
    </lineage>
</organism>
<feature type="region of interest" description="Disordered" evidence="3">
    <location>
        <begin position="610"/>
        <end position="667"/>
    </location>
</feature>
<feature type="region of interest" description="Disordered" evidence="3">
    <location>
        <begin position="946"/>
        <end position="976"/>
    </location>
</feature>
<dbReference type="GO" id="GO:0016239">
    <property type="term" value="P:positive regulation of macroautophagy"/>
    <property type="evidence" value="ECO:0007669"/>
    <property type="project" value="TreeGrafter"/>
</dbReference>
<dbReference type="GO" id="GO:0061700">
    <property type="term" value="C:GATOR2 complex"/>
    <property type="evidence" value="ECO:0007669"/>
    <property type="project" value="TreeGrafter"/>
</dbReference>
<proteinExistence type="predicted"/>
<accession>A0A422Q1V7</accession>
<dbReference type="RefSeq" id="XP_029230285.1">
    <property type="nucleotide sequence ID" value="XM_029369619.1"/>
</dbReference>
<keyword evidence="2" id="KW-0677">Repeat</keyword>
<feature type="compositionally biased region" description="Basic and acidic residues" evidence="3">
    <location>
        <begin position="720"/>
        <end position="731"/>
    </location>
</feature>
<feature type="compositionally biased region" description="Polar residues" evidence="3">
    <location>
        <begin position="632"/>
        <end position="661"/>
    </location>
</feature>